<evidence type="ECO:0000259" key="3">
    <source>
        <dbReference type="Pfam" id="PF13649"/>
    </source>
</evidence>
<dbReference type="PANTHER" id="PTHR43861">
    <property type="entry name" value="TRANS-ACONITATE 2-METHYLTRANSFERASE-RELATED"/>
    <property type="match status" value="1"/>
</dbReference>
<dbReference type="GO" id="GO:0032259">
    <property type="term" value="P:methylation"/>
    <property type="evidence" value="ECO:0007669"/>
    <property type="project" value="UniProtKB-KW"/>
</dbReference>
<dbReference type="Gene3D" id="3.40.50.150">
    <property type="entry name" value="Vaccinia Virus protein VP39"/>
    <property type="match status" value="1"/>
</dbReference>
<accession>A0A921NE15</accession>
<dbReference type="GO" id="GO:0008168">
    <property type="term" value="F:methyltransferase activity"/>
    <property type="evidence" value="ECO:0007669"/>
    <property type="project" value="UniProtKB-KW"/>
</dbReference>
<dbReference type="SUPFAM" id="SSF53335">
    <property type="entry name" value="S-adenosyl-L-methionine-dependent methyltransferases"/>
    <property type="match status" value="1"/>
</dbReference>
<name>A0A921NE15_9BACL</name>
<evidence type="ECO:0000313" key="5">
    <source>
        <dbReference type="Proteomes" id="UP000700212"/>
    </source>
</evidence>
<dbReference type="Gene3D" id="2.20.25.110">
    <property type="entry name" value="S-adenosyl-L-methionine-dependent methyltransferases"/>
    <property type="match status" value="1"/>
</dbReference>
<dbReference type="Pfam" id="PF13649">
    <property type="entry name" value="Methyltransf_25"/>
    <property type="match status" value="1"/>
</dbReference>
<reference evidence="4" key="2">
    <citation type="submission" date="2021-09" db="EMBL/GenBank/DDBJ databases">
        <authorList>
            <person name="Gilroy R."/>
        </authorList>
    </citation>
    <scope>NUCLEOTIDE SEQUENCE</scope>
    <source>
        <strain evidence="4">CHK160-4876</strain>
    </source>
</reference>
<dbReference type="PANTHER" id="PTHR43861:SF1">
    <property type="entry name" value="TRANS-ACONITATE 2-METHYLTRANSFERASE"/>
    <property type="match status" value="1"/>
</dbReference>
<evidence type="ECO:0000256" key="1">
    <source>
        <dbReference type="ARBA" id="ARBA00022603"/>
    </source>
</evidence>
<keyword evidence="1 4" id="KW-0489">Methyltransferase</keyword>
<protein>
    <submittedName>
        <fullName evidence="4">Class I SAM-dependent methyltransferase</fullName>
    </submittedName>
</protein>
<keyword evidence="2" id="KW-0808">Transferase</keyword>
<dbReference type="AlphaFoldDB" id="A0A921NE15"/>
<evidence type="ECO:0000313" key="4">
    <source>
        <dbReference type="EMBL" id="HJH11894.1"/>
    </source>
</evidence>
<dbReference type="Proteomes" id="UP000700212">
    <property type="component" value="Unassembled WGS sequence"/>
</dbReference>
<comment type="caution">
    <text evidence="4">The sequence shown here is derived from an EMBL/GenBank/DDBJ whole genome shotgun (WGS) entry which is preliminary data.</text>
</comment>
<evidence type="ECO:0000256" key="2">
    <source>
        <dbReference type="ARBA" id="ARBA00022679"/>
    </source>
</evidence>
<reference evidence="4" key="1">
    <citation type="journal article" date="2021" name="PeerJ">
        <title>Extensive microbial diversity within the chicken gut microbiome revealed by metagenomics and culture.</title>
        <authorList>
            <person name="Gilroy R."/>
            <person name="Ravi A."/>
            <person name="Getino M."/>
            <person name="Pursley I."/>
            <person name="Horton D.L."/>
            <person name="Alikhan N.F."/>
            <person name="Baker D."/>
            <person name="Gharbi K."/>
            <person name="Hall N."/>
            <person name="Watson M."/>
            <person name="Adriaenssens E.M."/>
            <person name="Foster-Nyarko E."/>
            <person name="Jarju S."/>
            <person name="Secka A."/>
            <person name="Antonio M."/>
            <person name="Oren A."/>
            <person name="Chaudhuri R.R."/>
            <person name="La Ragione R."/>
            <person name="Hildebrand F."/>
            <person name="Pallen M.J."/>
        </authorList>
    </citation>
    <scope>NUCLEOTIDE SEQUENCE</scope>
    <source>
        <strain evidence="4">CHK160-4876</strain>
    </source>
</reference>
<feature type="domain" description="Methyltransferase" evidence="3">
    <location>
        <begin position="40"/>
        <end position="130"/>
    </location>
</feature>
<proteinExistence type="predicted"/>
<dbReference type="InterPro" id="IPR029063">
    <property type="entry name" value="SAM-dependent_MTases_sf"/>
</dbReference>
<organism evidence="4 5">
    <name type="scientific">Metalysinibacillus jejuensis</name>
    <dbReference type="NCBI Taxonomy" id="914327"/>
    <lineage>
        <taxon>Bacteria</taxon>
        <taxon>Bacillati</taxon>
        <taxon>Bacillota</taxon>
        <taxon>Bacilli</taxon>
        <taxon>Bacillales</taxon>
        <taxon>Caryophanaceae</taxon>
        <taxon>Metalysinibacillus</taxon>
    </lineage>
</organism>
<dbReference type="EMBL" id="DYTV01000128">
    <property type="protein sequence ID" value="HJH11894.1"/>
    <property type="molecule type" value="Genomic_DNA"/>
</dbReference>
<gene>
    <name evidence="4" type="ORF">K8V30_09465</name>
</gene>
<dbReference type="InterPro" id="IPR041698">
    <property type="entry name" value="Methyltransf_25"/>
</dbReference>
<sequence length="240" mass="27106">MSSYKHFALVYDALQQDVPYDDYAAWVLANAPSTTHPVLVDVACGTGTMLERFQALGYTSAGVDLSEEMLMVASERLTNVPLICQSMTELEGFEAVDVVTILLDSLNYLTTQQEVEATFARVYAMLAPGGHLFFDVHSLSKMAIFLQSPFTYDDGAITYIWHTEQGETPNSIVHDMTFFVADGEQYTRFDETHYQQTYDWQQYVTWLKAAGFTQIQVTADFTDAPPQTQSERIFIHAQKQ</sequence>
<dbReference type="CDD" id="cd02440">
    <property type="entry name" value="AdoMet_MTases"/>
    <property type="match status" value="1"/>
</dbReference>